<dbReference type="PIRSF" id="PIRSF012641">
    <property type="entry name" value="UCP012641"/>
    <property type="match status" value="1"/>
</dbReference>
<comment type="caution">
    <text evidence="3">The sequence shown here is derived from an EMBL/GenBank/DDBJ whole genome shotgun (WGS) entry which is preliminary data.</text>
</comment>
<gene>
    <name evidence="3" type="ORF">C7453_11524</name>
    <name evidence="2" type="ORF">HLH32_16250</name>
</gene>
<protein>
    <submittedName>
        <fullName evidence="2">Putative zinc-binding peptidase</fullName>
    </submittedName>
</protein>
<reference evidence="2 5" key="2">
    <citation type="submission" date="2020-04" db="EMBL/GenBank/DDBJ databases">
        <title>Description of novel Gluconacetobacter.</title>
        <authorList>
            <person name="Sombolestani A."/>
        </authorList>
    </citation>
    <scope>NUCLEOTIDE SEQUENCE [LARGE SCALE GENOMIC DNA]</scope>
    <source>
        <strain evidence="2 5">LMG 1382</strain>
    </source>
</reference>
<reference evidence="3 4" key="1">
    <citation type="submission" date="2018-07" db="EMBL/GenBank/DDBJ databases">
        <title>Genomic Encyclopedia of Type Strains, Phase IV (KMG-IV): sequencing the most valuable type-strain genomes for metagenomic binning, comparative biology and taxonomic classification.</title>
        <authorList>
            <person name="Goeker M."/>
        </authorList>
    </citation>
    <scope>NUCLEOTIDE SEQUENCE [LARGE SCALE GENOMIC DNA]</scope>
    <source>
        <strain evidence="3 4">DSM 5603</strain>
    </source>
</reference>
<proteinExistence type="predicted"/>
<dbReference type="Proteomes" id="UP000254958">
    <property type="component" value="Unassembled WGS sequence"/>
</dbReference>
<dbReference type="Pfam" id="PF10005">
    <property type="entry name" value="Zn_ribbon_DZR_6"/>
    <property type="match status" value="1"/>
</dbReference>
<feature type="domain" description="Zinc-ribbon" evidence="1">
    <location>
        <begin position="3"/>
        <end position="97"/>
    </location>
</feature>
<organism evidence="3 4">
    <name type="scientific">Gluconacetobacter liquefaciens</name>
    <name type="common">Acetobacter liquefaciens</name>
    <dbReference type="NCBI Taxonomy" id="89584"/>
    <lineage>
        <taxon>Bacteria</taxon>
        <taxon>Pseudomonadati</taxon>
        <taxon>Pseudomonadota</taxon>
        <taxon>Alphaproteobacteria</taxon>
        <taxon>Acetobacterales</taxon>
        <taxon>Acetobacteraceae</taxon>
        <taxon>Gluconacetobacter</taxon>
    </lineage>
</organism>
<evidence type="ECO:0000313" key="4">
    <source>
        <dbReference type="Proteomes" id="UP000254958"/>
    </source>
</evidence>
<dbReference type="InterPro" id="IPR011201">
    <property type="entry name" value="Zinc-ribbon_6_bact"/>
</dbReference>
<dbReference type="OrthoDB" id="256753at2"/>
<evidence type="ECO:0000313" key="2">
    <source>
        <dbReference type="EMBL" id="MBB2187901.1"/>
    </source>
</evidence>
<dbReference type="Pfam" id="PF15887">
    <property type="entry name" value="Peptidase_Mx"/>
    <property type="match status" value="1"/>
</dbReference>
<dbReference type="Proteomes" id="UP000562982">
    <property type="component" value="Unassembled WGS sequence"/>
</dbReference>
<dbReference type="InterPro" id="IPR031321">
    <property type="entry name" value="UCP012641"/>
</dbReference>
<dbReference type="AlphaFoldDB" id="A0A370FUW2"/>
<dbReference type="Gene3D" id="3.40.390.70">
    <property type="match status" value="1"/>
</dbReference>
<dbReference type="EMBL" id="JABEQI010000012">
    <property type="protein sequence ID" value="MBB2187901.1"/>
    <property type="molecule type" value="Genomic_DNA"/>
</dbReference>
<accession>A0A370FUW2</accession>
<dbReference type="EMBL" id="QQAW01000015">
    <property type="protein sequence ID" value="RDI34215.1"/>
    <property type="molecule type" value="Genomic_DNA"/>
</dbReference>
<evidence type="ECO:0000313" key="3">
    <source>
        <dbReference type="EMBL" id="RDI34215.1"/>
    </source>
</evidence>
<keyword evidence="4" id="KW-1185">Reference proteome</keyword>
<name>A0A370FUW2_GLULI</name>
<sequence length="356" mass="40198">MKLFACQACNQVLFFENTACERCGHTLGYLPEENDLSALEQIAGEDGTWRPLSKAATAPSYRFCANAAQNACNWLVPAGGDAYCLACQLNRTIPDLSEDRHLDQWRKLETAKHRLVYTLMRLNLPIVTRQEDPEGGLAFDFLGDPPDGGKVLTGHQDGLITIALREADDAQREAMRVEMGEQYRTLLGHFRHEVGHYYWNVLVRDGGHLDDFRAMFGDERADYQAALQHHYQVGAPPNWQDNFVSDYATMHPWEDFAETWAHYLHIVSTLETARAYGLSVDIHVSDDPAMQTEVAFNPYAPGRFERIAQAWLPLTYAINSLNRSMGQIDFYPFVLAPPALEKLAYVHNLIHGTLPA</sequence>
<evidence type="ECO:0000259" key="1">
    <source>
        <dbReference type="Pfam" id="PF10005"/>
    </source>
</evidence>
<evidence type="ECO:0000313" key="5">
    <source>
        <dbReference type="Proteomes" id="UP000562982"/>
    </source>
</evidence>
<dbReference type="RefSeq" id="WP_114729284.1">
    <property type="nucleotide sequence ID" value="NZ_BJMI01000023.1"/>
</dbReference>